<dbReference type="PROSITE" id="PS00079">
    <property type="entry name" value="MULTICOPPER_OXIDASE1"/>
    <property type="match status" value="1"/>
</dbReference>
<evidence type="ECO:0008006" key="10">
    <source>
        <dbReference type="Google" id="ProtNLM"/>
    </source>
</evidence>
<evidence type="ECO:0000256" key="2">
    <source>
        <dbReference type="ARBA" id="ARBA00022723"/>
    </source>
</evidence>
<keyword evidence="2" id="KW-0479">Metal-binding</keyword>
<evidence type="ECO:0000313" key="9">
    <source>
        <dbReference type="Proteomes" id="UP001309876"/>
    </source>
</evidence>
<name>A0AAN7T5Y1_9EURO</name>
<dbReference type="InterPro" id="IPR002355">
    <property type="entry name" value="Cu_oxidase_Cu_BS"/>
</dbReference>
<dbReference type="EMBL" id="JAVRRJ010000001">
    <property type="protein sequence ID" value="KAK5091003.1"/>
    <property type="molecule type" value="Genomic_DNA"/>
</dbReference>
<dbReference type="Pfam" id="PF00394">
    <property type="entry name" value="Cu-oxidase"/>
    <property type="match status" value="1"/>
</dbReference>
<feature type="domain" description="Plastocyanin-like" evidence="5">
    <location>
        <begin position="248"/>
        <end position="401"/>
    </location>
</feature>
<feature type="domain" description="Plastocyanin-like" evidence="7">
    <location>
        <begin position="123"/>
        <end position="236"/>
    </location>
</feature>
<sequence>MYFNLPSGLHSIVYSAYTLSTLTQAYAAVLKPNEYLDLLSNPDSNDSWNLSSDDLTSLAWNLKQNDTNGNSLLGSLDASHFDKYLPDRRRQVIAPWGDRRTTNADPNDAPATGIVRSYNFTIARSTLAPDGVQRPVMLINGQFPGPTIEANWGDTIQVTVDNNLDNEGTSLHWHGLLQSNTNDQDGVPGVTQCPIAPGQSYTYSFRASSYGTTWYHAHYSAQYTAGLYGAMVIHGPTDNAPYDIDLGPVLLADYYYQDYYSTVKDVMGTDLSKISPLSDNNLINGKGIADCASSGGSCTPNAGLAEFQFQTGKTHRLRLINAGAEATQKFSIDNHILTVMAVDFTPIVPYQATVLTLAVGQRMDVLVTAAGSPADSVYMRSTISSCSRYKQPNALALMYYPEADKNVSPSSQPQTDDTDPCAEADIASIVPSYSISPTNQPERVYEIDITVNRNATGNILWAINNSTFRADYNNPTLQLLRSGASLNSLPSDSNLVDFGASKSVQLLINNFSPVAHPMHLHGYDMFVLAAGGTGPASTATKVVWDGSVTNPQNPLRRDTFLLQPNGFMVVQINSLNPGVWPLHCHIAWHVSGGLYLNLLTQSQDIADTGRGSDLTEGLCGSWNAFTGSLAPDQIDSGL</sequence>
<dbReference type="FunFam" id="2.60.40.420:FF:000021">
    <property type="entry name" value="Extracellular dihydrogeodin oxidase/laccase"/>
    <property type="match status" value="1"/>
</dbReference>
<evidence type="ECO:0000259" key="5">
    <source>
        <dbReference type="Pfam" id="PF00394"/>
    </source>
</evidence>
<dbReference type="CDD" id="cd13901">
    <property type="entry name" value="CuRO_3_MaLCC_like"/>
    <property type="match status" value="1"/>
</dbReference>
<evidence type="ECO:0000256" key="3">
    <source>
        <dbReference type="ARBA" id="ARBA00023002"/>
    </source>
</evidence>
<evidence type="ECO:0000313" key="8">
    <source>
        <dbReference type="EMBL" id="KAK5091003.1"/>
    </source>
</evidence>
<organism evidence="8 9">
    <name type="scientific">Lithohypha guttulata</name>
    <dbReference type="NCBI Taxonomy" id="1690604"/>
    <lineage>
        <taxon>Eukaryota</taxon>
        <taxon>Fungi</taxon>
        <taxon>Dikarya</taxon>
        <taxon>Ascomycota</taxon>
        <taxon>Pezizomycotina</taxon>
        <taxon>Eurotiomycetes</taxon>
        <taxon>Chaetothyriomycetidae</taxon>
        <taxon>Chaetothyriales</taxon>
        <taxon>Trichomeriaceae</taxon>
        <taxon>Lithohypha</taxon>
    </lineage>
</organism>
<evidence type="ECO:0000256" key="1">
    <source>
        <dbReference type="ARBA" id="ARBA00010609"/>
    </source>
</evidence>
<dbReference type="GO" id="GO:0005507">
    <property type="term" value="F:copper ion binding"/>
    <property type="evidence" value="ECO:0007669"/>
    <property type="project" value="InterPro"/>
</dbReference>
<dbReference type="InterPro" id="IPR011707">
    <property type="entry name" value="Cu-oxidase-like_N"/>
</dbReference>
<reference evidence="8 9" key="1">
    <citation type="submission" date="2023-08" db="EMBL/GenBank/DDBJ databases">
        <title>Black Yeasts Isolated from many extreme environments.</title>
        <authorList>
            <person name="Coleine C."/>
            <person name="Stajich J.E."/>
            <person name="Selbmann L."/>
        </authorList>
    </citation>
    <scope>NUCLEOTIDE SEQUENCE [LARGE SCALE GENOMIC DNA]</scope>
    <source>
        <strain evidence="8 9">CCFEE 5910</strain>
    </source>
</reference>
<dbReference type="Pfam" id="PF07732">
    <property type="entry name" value="Cu-oxidase_3"/>
    <property type="match status" value="1"/>
</dbReference>
<evidence type="ECO:0000256" key="4">
    <source>
        <dbReference type="ARBA" id="ARBA00023008"/>
    </source>
</evidence>
<dbReference type="Proteomes" id="UP001309876">
    <property type="component" value="Unassembled WGS sequence"/>
</dbReference>
<dbReference type="Gene3D" id="2.60.40.420">
    <property type="entry name" value="Cupredoxins - blue copper proteins"/>
    <property type="match status" value="3"/>
</dbReference>
<keyword evidence="4" id="KW-0186">Copper</keyword>
<dbReference type="PANTHER" id="PTHR11709:SF145">
    <property type="entry name" value="LCC1"/>
    <property type="match status" value="1"/>
</dbReference>
<comment type="caution">
    <text evidence="8">The sequence shown here is derived from an EMBL/GenBank/DDBJ whole genome shotgun (WGS) entry which is preliminary data.</text>
</comment>
<dbReference type="AlphaFoldDB" id="A0AAN7T5Y1"/>
<feature type="domain" description="Plastocyanin-like" evidence="6">
    <location>
        <begin position="486"/>
        <end position="603"/>
    </location>
</feature>
<dbReference type="GO" id="GO:0016491">
    <property type="term" value="F:oxidoreductase activity"/>
    <property type="evidence" value="ECO:0007669"/>
    <property type="project" value="UniProtKB-KW"/>
</dbReference>
<dbReference type="InterPro" id="IPR001117">
    <property type="entry name" value="Cu-oxidase_2nd"/>
</dbReference>
<proteinExistence type="inferred from homology"/>
<gene>
    <name evidence="8" type="ORF">LTR05_001182</name>
</gene>
<dbReference type="SUPFAM" id="SSF49503">
    <property type="entry name" value="Cupredoxins"/>
    <property type="match status" value="3"/>
</dbReference>
<accession>A0AAN7T5Y1</accession>
<dbReference type="PROSITE" id="PS00080">
    <property type="entry name" value="MULTICOPPER_OXIDASE2"/>
    <property type="match status" value="1"/>
</dbReference>
<evidence type="ECO:0000259" key="6">
    <source>
        <dbReference type="Pfam" id="PF07731"/>
    </source>
</evidence>
<dbReference type="InterPro" id="IPR045087">
    <property type="entry name" value="Cu-oxidase_fam"/>
</dbReference>
<dbReference type="InterPro" id="IPR033138">
    <property type="entry name" value="Cu_oxidase_CS"/>
</dbReference>
<dbReference type="InterPro" id="IPR011706">
    <property type="entry name" value="Cu-oxidase_C"/>
</dbReference>
<comment type="similarity">
    <text evidence="1">Belongs to the multicopper oxidase family.</text>
</comment>
<dbReference type="CDD" id="cd13854">
    <property type="entry name" value="CuRO_1_MaLCC_like"/>
    <property type="match status" value="1"/>
</dbReference>
<protein>
    <recommendedName>
        <fullName evidence="10">Laccase</fullName>
    </recommendedName>
</protein>
<keyword evidence="3" id="KW-0560">Oxidoreductase</keyword>
<dbReference type="Pfam" id="PF07731">
    <property type="entry name" value="Cu-oxidase_2"/>
    <property type="match status" value="1"/>
</dbReference>
<keyword evidence="9" id="KW-1185">Reference proteome</keyword>
<dbReference type="PANTHER" id="PTHR11709">
    <property type="entry name" value="MULTI-COPPER OXIDASE"/>
    <property type="match status" value="1"/>
</dbReference>
<dbReference type="InterPro" id="IPR008972">
    <property type="entry name" value="Cupredoxin"/>
</dbReference>
<evidence type="ECO:0000259" key="7">
    <source>
        <dbReference type="Pfam" id="PF07732"/>
    </source>
</evidence>